<proteinExistence type="predicted"/>
<sequence>MSTSKTKKVSPRLGPPAAGAFRERPAKPTVFCKFYERGDFPIALEHNSKGIQIARKVGYHKAFTTTAVCSAHTLPSLIFMVPFLSVPTDALNTRKRQVICTTLKMLQLLVVSGDMGEAMVPYYRQILPILNIFKNMNSEAVCVDFVGFYFGVVDVSFRLTHRPHTAAPSIFQECSRSSVYRI</sequence>
<protein>
    <submittedName>
        <fullName evidence="2">PARK2 co-regulated</fullName>
    </submittedName>
</protein>
<dbReference type="STRING" id="62062.ENSHHUP00000041201"/>
<dbReference type="GeneTree" id="ENSGT00940000157330"/>
<dbReference type="InterPro" id="IPR019399">
    <property type="entry name" value="Parkin_co-regulated_protein"/>
</dbReference>
<feature type="region of interest" description="Disordered" evidence="1">
    <location>
        <begin position="1"/>
        <end position="21"/>
    </location>
</feature>
<reference evidence="2" key="3">
    <citation type="submission" date="2025-09" db="UniProtKB">
        <authorList>
            <consortium name="Ensembl"/>
        </authorList>
    </citation>
    <scope>IDENTIFICATION</scope>
</reference>
<reference evidence="2" key="2">
    <citation type="submission" date="2025-08" db="UniProtKB">
        <authorList>
            <consortium name="Ensembl"/>
        </authorList>
    </citation>
    <scope>IDENTIFICATION</scope>
</reference>
<evidence type="ECO:0000313" key="3">
    <source>
        <dbReference type="Proteomes" id="UP000314982"/>
    </source>
</evidence>
<dbReference type="Ensembl" id="ENSHHUT00000042784.1">
    <property type="protein sequence ID" value="ENSHHUP00000041201.1"/>
    <property type="gene ID" value="ENSHHUG00000025450.1"/>
</dbReference>
<reference evidence="3" key="1">
    <citation type="submission" date="2018-06" db="EMBL/GenBank/DDBJ databases">
        <title>Genome assembly of Danube salmon.</title>
        <authorList>
            <person name="Macqueen D.J."/>
            <person name="Gundappa M.K."/>
        </authorList>
    </citation>
    <scope>NUCLEOTIDE SEQUENCE [LARGE SCALE GENOMIC DNA]</scope>
</reference>
<dbReference type="GO" id="GO:0030544">
    <property type="term" value="F:Hsp70 protein binding"/>
    <property type="evidence" value="ECO:0007669"/>
    <property type="project" value="TreeGrafter"/>
</dbReference>
<dbReference type="GO" id="GO:0005829">
    <property type="term" value="C:cytosol"/>
    <property type="evidence" value="ECO:0007669"/>
    <property type="project" value="TreeGrafter"/>
</dbReference>
<dbReference type="PANTHER" id="PTHR21207:SF2">
    <property type="entry name" value="PARKIN COREGULATED GENE PROTEIN"/>
    <property type="match status" value="1"/>
</dbReference>
<evidence type="ECO:0000313" key="2">
    <source>
        <dbReference type="Ensembl" id="ENSHHUP00000041201.1"/>
    </source>
</evidence>
<dbReference type="Proteomes" id="UP000314982">
    <property type="component" value="Unassembled WGS sequence"/>
</dbReference>
<accession>A0A4W5MQG9</accession>
<name>A0A4W5MQG9_9TELE</name>
<feature type="compositionally biased region" description="Basic residues" evidence="1">
    <location>
        <begin position="1"/>
        <end position="10"/>
    </location>
</feature>
<keyword evidence="3" id="KW-1185">Reference proteome</keyword>
<dbReference type="Pfam" id="PF10274">
    <property type="entry name" value="ParcG"/>
    <property type="match status" value="1"/>
</dbReference>
<dbReference type="GO" id="GO:0051879">
    <property type="term" value="F:Hsp90 protein binding"/>
    <property type="evidence" value="ECO:0007669"/>
    <property type="project" value="TreeGrafter"/>
</dbReference>
<dbReference type="AlphaFoldDB" id="A0A4W5MQG9"/>
<dbReference type="GO" id="GO:0031982">
    <property type="term" value="C:vesicle"/>
    <property type="evidence" value="ECO:0007669"/>
    <property type="project" value="TreeGrafter"/>
</dbReference>
<dbReference type="PANTHER" id="PTHR21207">
    <property type="entry name" value="PARKIN COREGULATED GENE PROTEIN PARK2 COREGULATED"/>
    <property type="match status" value="1"/>
</dbReference>
<organism evidence="2 3">
    <name type="scientific">Hucho hucho</name>
    <name type="common">huchen</name>
    <dbReference type="NCBI Taxonomy" id="62062"/>
    <lineage>
        <taxon>Eukaryota</taxon>
        <taxon>Metazoa</taxon>
        <taxon>Chordata</taxon>
        <taxon>Craniata</taxon>
        <taxon>Vertebrata</taxon>
        <taxon>Euteleostomi</taxon>
        <taxon>Actinopterygii</taxon>
        <taxon>Neopterygii</taxon>
        <taxon>Teleostei</taxon>
        <taxon>Protacanthopterygii</taxon>
        <taxon>Salmoniformes</taxon>
        <taxon>Salmonidae</taxon>
        <taxon>Salmoninae</taxon>
        <taxon>Hucho</taxon>
    </lineage>
</organism>
<dbReference type="GO" id="GO:0043005">
    <property type="term" value="C:neuron projection"/>
    <property type="evidence" value="ECO:0007669"/>
    <property type="project" value="TreeGrafter"/>
</dbReference>
<evidence type="ECO:0000256" key="1">
    <source>
        <dbReference type="SAM" id="MobiDB-lite"/>
    </source>
</evidence>